<dbReference type="EMBL" id="CP002363">
    <property type="protein sequence ID" value="ADV64821.1"/>
    <property type="molecule type" value="Genomic_DNA"/>
</dbReference>
<reference evidence="9" key="1">
    <citation type="submission" date="2010-11" db="EMBL/GenBank/DDBJ databases">
        <title>The complete genome of Desulfurococcus mucosus DSM 2162.</title>
        <authorList>
            <consortium name="US DOE Joint Genome Institute (JGI-PGF)"/>
            <person name="Lucas S."/>
            <person name="Copeland A."/>
            <person name="Lapidus A."/>
            <person name="Bruce D."/>
            <person name="Goodwin L."/>
            <person name="Pitluck S."/>
            <person name="Kyrpides N."/>
            <person name="Mavromatis K."/>
            <person name="Pagani I."/>
            <person name="Ivanova N."/>
            <person name="Ovchinnikova G."/>
            <person name="Chertkov O."/>
            <person name="Held B."/>
            <person name="Brettin T."/>
            <person name="Detter J.C."/>
            <person name="Tapia R."/>
            <person name="Han C."/>
            <person name="Land M."/>
            <person name="Hauser L."/>
            <person name="Markowitz V."/>
            <person name="Cheng J.-F."/>
            <person name="Hugenholtz P."/>
            <person name="Woyke T."/>
            <person name="Wu D."/>
            <person name="Wirth R."/>
            <person name="Bilek Y."/>
            <person name="Hader T."/>
            <person name="Klenk H.-P."/>
            <person name="Eisen J.A."/>
        </authorList>
    </citation>
    <scope>NUCLEOTIDE SEQUENCE [LARGE SCALE GENOMIC DNA]</scope>
    <source>
        <strain evidence="9">ATCC 35584 / DSM 2162 / JCM 9187 / O7/1</strain>
    </source>
</reference>
<evidence type="ECO:0000256" key="2">
    <source>
        <dbReference type="ARBA" id="ARBA00022448"/>
    </source>
</evidence>
<feature type="transmembrane region" description="Helical" evidence="6">
    <location>
        <begin position="161"/>
        <end position="180"/>
    </location>
</feature>
<dbReference type="Gene3D" id="1.20.1510.10">
    <property type="entry name" value="Cation efflux protein transmembrane domain"/>
    <property type="match status" value="1"/>
</dbReference>
<evidence type="ECO:0000256" key="5">
    <source>
        <dbReference type="ARBA" id="ARBA00023136"/>
    </source>
</evidence>
<dbReference type="Proteomes" id="UP000001068">
    <property type="component" value="Chromosome"/>
</dbReference>
<gene>
    <name evidence="8" type="ordered locus">Desmu_0508</name>
</gene>
<keyword evidence="5 6" id="KW-0472">Membrane</keyword>
<dbReference type="RefSeq" id="WP_013562043.1">
    <property type="nucleotide sequence ID" value="NC_014961.1"/>
</dbReference>
<evidence type="ECO:0000256" key="1">
    <source>
        <dbReference type="ARBA" id="ARBA00004141"/>
    </source>
</evidence>
<dbReference type="KEGG" id="dmu:Desmu_0508"/>
<evidence type="ECO:0000259" key="7">
    <source>
        <dbReference type="Pfam" id="PF01545"/>
    </source>
</evidence>
<dbReference type="SUPFAM" id="SSF161111">
    <property type="entry name" value="Cation efflux protein transmembrane domain-like"/>
    <property type="match status" value="1"/>
</dbReference>
<feature type="transmembrane region" description="Helical" evidence="6">
    <location>
        <begin position="137"/>
        <end position="155"/>
    </location>
</feature>
<dbReference type="GO" id="GO:0008324">
    <property type="term" value="F:monoatomic cation transmembrane transporter activity"/>
    <property type="evidence" value="ECO:0007669"/>
    <property type="project" value="InterPro"/>
</dbReference>
<dbReference type="InterPro" id="IPR058533">
    <property type="entry name" value="Cation_efflux_TM"/>
</dbReference>
<evidence type="ECO:0000313" key="9">
    <source>
        <dbReference type="Proteomes" id="UP000001068"/>
    </source>
</evidence>
<evidence type="ECO:0000313" key="8">
    <source>
        <dbReference type="EMBL" id="ADV64821.1"/>
    </source>
</evidence>
<dbReference type="AlphaFoldDB" id="E8R8J5"/>
<keyword evidence="2" id="KW-0813">Transport</keyword>
<feature type="transmembrane region" description="Helical" evidence="6">
    <location>
        <begin position="12"/>
        <end position="31"/>
    </location>
</feature>
<dbReference type="Pfam" id="PF01545">
    <property type="entry name" value="Cation_efflux"/>
    <property type="match status" value="1"/>
</dbReference>
<dbReference type="eggNOG" id="arCOG01474">
    <property type="taxonomic scope" value="Archaea"/>
</dbReference>
<dbReference type="PANTHER" id="PTHR43840">
    <property type="entry name" value="MITOCHONDRIAL METAL TRANSPORTER 1-RELATED"/>
    <property type="match status" value="1"/>
</dbReference>
<dbReference type="HOGENOM" id="CLU_989083_0_0_2"/>
<proteinExistence type="predicted"/>
<comment type="subcellular location">
    <subcellularLocation>
        <location evidence="1">Membrane</location>
        <topology evidence="1">Multi-pass membrane protein</topology>
    </subcellularLocation>
</comment>
<sequence length="269" mass="29543" precursor="true">MGAVKAMGTIWVVAATGIAGSVMKILGGVLYGSNTLFVDALTSVANMASLISILWFRRLAYTPPDSDHHFGHERFEYIGVLPMLITYGFVAGLSVARLYYVREYRVELNAFYLALAAMLMYGVAVASSRRAPPSLRAYGAFTVSELLEGLVGVVASLGGALYSYLVDYGGAVLLTSYIFYEIYEEGRRLSSFMADEAPPLEVYERVVETAESMGYNVESLRLRTIVPGRYHGDMVLQPKSTAPSDLRELRRVLQGRGVDVCIETEKLNS</sequence>
<protein>
    <submittedName>
        <fullName evidence="8">Cation diffusion facilitator family transporter</fullName>
    </submittedName>
</protein>
<dbReference type="GeneID" id="10153201"/>
<keyword evidence="9" id="KW-1185">Reference proteome</keyword>
<dbReference type="InterPro" id="IPR050291">
    <property type="entry name" value="CDF_Transporter"/>
</dbReference>
<dbReference type="PANTHER" id="PTHR43840:SF15">
    <property type="entry name" value="MITOCHONDRIAL METAL TRANSPORTER 1-RELATED"/>
    <property type="match status" value="1"/>
</dbReference>
<name>E8R8J5_DESM0</name>
<feature type="transmembrane region" description="Helical" evidence="6">
    <location>
        <begin position="37"/>
        <end position="56"/>
    </location>
</feature>
<dbReference type="GO" id="GO:0016020">
    <property type="term" value="C:membrane"/>
    <property type="evidence" value="ECO:0007669"/>
    <property type="project" value="UniProtKB-SubCell"/>
</dbReference>
<reference evidence="8 9" key="2">
    <citation type="journal article" date="2011" name="Stand. Genomic Sci.">
        <title>Complete genome sequence of Desulfurococcus mucosus type strain (O7/1).</title>
        <authorList>
            <person name="Wirth R."/>
            <person name="Chertkov O."/>
            <person name="Held B."/>
            <person name="Lapidus A."/>
            <person name="Nolan M."/>
            <person name="Lucas S."/>
            <person name="Hammon N."/>
            <person name="Deshpande S."/>
            <person name="Cheng J.F."/>
            <person name="Tapia R."/>
            <person name="Han C."/>
            <person name="Goodwin L."/>
            <person name="Pitluck S."/>
            <person name="Liolios K."/>
            <person name="Ioanna P."/>
            <person name="Ivanova N."/>
            <person name="Mavromatis K."/>
            <person name="Mikhailova N."/>
            <person name="Pati A."/>
            <person name="Chen A."/>
            <person name="Palaniappan K."/>
            <person name="Land M."/>
            <person name="Hauser L."/>
            <person name="Chang Y.J."/>
            <person name="Jeffries C.D."/>
            <person name="Bilek Y."/>
            <person name="Hader T."/>
            <person name="Rohde M."/>
            <person name="Spring S."/>
            <person name="Sikorski J."/>
            <person name="Goker M."/>
            <person name="Woyke T."/>
            <person name="Bristow J."/>
            <person name="Eisen J.A."/>
            <person name="Markowitz V."/>
            <person name="Hugenholtz P."/>
            <person name="Kyrpides N.C."/>
            <person name="Klenk H.P."/>
        </authorList>
    </citation>
    <scope>NUCLEOTIDE SEQUENCE [LARGE SCALE GENOMIC DNA]</scope>
    <source>
        <strain evidence="9">ATCC 35584 / DSM 2162 / JCM 9187 / O7/1</strain>
    </source>
</reference>
<organism evidence="8 9">
    <name type="scientific">Desulfurococcus mucosus (strain ATCC 35584 / DSM 2162 / JCM 9187 / O7/1)</name>
    <dbReference type="NCBI Taxonomy" id="765177"/>
    <lineage>
        <taxon>Archaea</taxon>
        <taxon>Thermoproteota</taxon>
        <taxon>Thermoprotei</taxon>
        <taxon>Desulfurococcales</taxon>
        <taxon>Desulfurococcaceae</taxon>
        <taxon>Desulfurococcus</taxon>
    </lineage>
</organism>
<dbReference type="InterPro" id="IPR027469">
    <property type="entry name" value="Cation_efflux_TMD_sf"/>
</dbReference>
<dbReference type="STRING" id="765177.Desmu_0508"/>
<feature type="transmembrane region" description="Helical" evidence="6">
    <location>
        <begin position="77"/>
        <end position="100"/>
    </location>
</feature>
<accession>E8R8J5</accession>
<keyword evidence="3 6" id="KW-0812">Transmembrane</keyword>
<evidence type="ECO:0000256" key="6">
    <source>
        <dbReference type="SAM" id="Phobius"/>
    </source>
</evidence>
<feature type="domain" description="Cation efflux protein transmembrane" evidence="7">
    <location>
        <begin position="12"/>
        <end position="187"/>
    </location>
</feature>
<feature type="transmembrane region" description="Helical" evidence="6">
    <location>
        <begin position="106"/>
        <end position="125"/>
    </location>
</feature>
<keyword evidence="4 6" id="KW-1133">Transmembrane helix</keyword>
<evidence type="ECO:0000256" key="4">
    <source>
        <dbReference type="ARBA" id="ARBA00022989"/>
    </source>
</evidence>
<evidence type="ECO:0000256" key="3">
    <source>
        <dbReference type="ARBA" id="ARBA00022692"/>
    </source>
</evidence>